<comment type="caution">
    <text evidence="1">The sequence shown here is derived from an EMBL/GenBank/DDBJ whole genome shotgun (WGS) entry which is preliminary data.</text>
</comment>
<dbReference type="Proteomes" id="UP000607653">
    <property type="component" value="Unassembled WGS sequence"/>
</dbReference>
<organism evidence="1 2">
    <name type="scientific">Nelumbo nucifera</name>
    <name type="common">Sacred lotus</name>
    <dbReference type="NCBI Taxonomy" id="4432"/>
    <lineage>
        <taxon>Eukaryota</taxon>
        <taxon>Viridiplantae</taxon>
        <taxon>Streptophyta</taxon>
        <taxon>Embryophyta</taxon>
        <taxon>Tracheophyta</taxon>
        <taxon>Spermatophyta</taxon>
        <taxon>Magnoliopsida</taxon>
        <taxon>Proteales</taxon>
        <taxon>Nelumbonaceae</taxon>
        <taxon>Nelumbo</taxon>
    </lineage>
</organism>
<dbReference type="EMBL" id="DUZY01000001">
    <property type="protein sequence ID" value="DAD23501.1"/>
    <property type="molecule type" value="Genomic_DNA"/>
</dbReference>
<proteinExistence type="predicted"/>
<accession>A0A822XWG9</accession>
<evidence type="ECO:0000313" key="1">
    <source>
        <dbReference type="EMBL" id="DAD23501.1"/>
    </source>
</evidence>
<keyword evidence="2" id="KW-1185">Reference proteome</keyword>
<evidence type="ECO:0000313" key="2">
    <source>
        <dbReference type="Proteomes" id="UP000607653"/>
    </source>
</evidence>
<name>A0A822XWG9_NELNU</name>
<dbReference type="AlphaFoldDB" id="A0A822XWG9"/>
<protein>
    <submittedName>
        <fullName evidence="1">Uncharacterized protein</fullName>
    </submittedName>
</protein>
<sequence>MKSLELMGVSLRTNWSCSFGFGNLMKARSVKNKESRAKQFMRHTTGTKSFARIREEAHLNEQISQETEVSEEEIFSRIMGKEKYGRVRTYGLGPSPTDIWGTTPGRAEALKIASEAQMELLATR</sequence>
<reference evidence="1 2" key="1">
    <citation type="journal article" date="2020" name="Mol. Biol. Evol.">
        <title>Distinct Expression and Methylation Patterns for Genes with Different Fates following a Single Whole-Genome Duplication in Flowering Plants.</title>
        <authorList>
            <person name="Shi T."/>
            <person name="Rahmani R.S."/>
            <person name="Gugger P.F."/>
            <person name="Wang M."/>
            <person name="Li H."/>
            <person name="Zhang Y."/>
            <person name="Li Z."/>
            <person name="Wang Q."/>
            <person name="Van de Peer Y."/>
            <person name="Marchal K."/>
            <person name="Chen J."/>
        </authorList>
    </citation>
    <scope>NUCLEOTIDE SEQUENCE [LARGE SCALE GENOMIC DNA]</scope>
    <source>
        <tissue evidence="1">Leaf</tissue>
    </source>
</reference>
<gene>
    <name evidence="1" type="ORF">HUJ06_024964</name>
</gene>